<accession>A0A314Y0T8</accession>
<evidence type="ECO:0000313" key="2">
    <source>
        <dbReference type="Proteomes" id="UP000250321"/>
    </source>
</evidence>
<dbReference type="OrthoDB" id="259181at2759"/>
<dbReference type="STRING" id="2094558.A0A314Y0T8"/>
<dbReference type="GO" id="GO:0033014">
    <property type="term" value="P:tetrapyrrole biosynthetic process"/>
    <property type="evidence" value="ECO:0007669"/>
    <property type="project" value="InterPro"/>
</dbReference>
<sequence>MAKKRCPKMLVAAHGPITAAGAHMLGVRVDLVSSQFDSFQGVVDALHTEISRLS</sequence>
<dbReference type="Proteomes" id="UP000250321">
    <property type="component" value="Unassembled WGS sequence"/>
</dbReference>
<keyword evidence="2" id="KW-1185">Reference proteome</keyword>
<gene>
    <name evidence="1" type="ORF">Pyn_10096</name>
</gene>
<dbReference type="PANTHER" id="PTHR38020">
    <property type="entry name" value="UROPORPHYRINOGEN-III SYNTHASE"/>
    <property type="match status" value="1"/>
</dbReference>
<dbReference type="PANTHER" id="PTHR38020:SF1">
    <property type="entry name" value="UROPORPHYRINOGEN-III SYNTHASE"/>
    <property type="match status" value="1"/>
</dbReference>
<name>A0A314Y0T8_PRUYE</name>
<organism evidence="1 2">
    <name type="scientific">Prunus yedoensis var. nudiflora</name>
    <dbReference type="NCBI Taxonomy" id="2094558"/>
    <lineage>
        <taxon>Eukaryota</taxon>
        <taxon>Viridiplantae</taxon>
        <taxon>Streptophyta</taxon>
        <taxon>Embryophyta</taxon>
        <taxon>Tracheophyta</taxon>
        <taxon>Spermatophyta</taxon>
        <taxon>Magnoliopsida</taxon>
        <taxon>eudicotyledons</taxon>
        <taxon>Gunneridae</taxon>
        <taxon>Pentapetalae</taxon>
        <taxon>rosids</taxon>
        <taxon>fabids</taxon>
        <taxon>Rosales</taxon>
        <taxon>Rosaceae</taxon>
        <taxon>Amygdaloideae</taxon>
        <taxon>Amygdaleae</taxon>
        <taxon>Prunus</taxon>
    </lineage>
</organism>
<dbReference type="EMBL" id="PJQY01001977">
    <property type="protein sequence ID" value="PQP97427.1"/>
    <property type="molecule type" value="Genomic_DNA"/>
</dbReference>
<proteinExistence type="predicted"/>
<dbReference type="Gene3D" id="3.40.50.10090">
    <property type="match status" value="1"/>
</dbReference>
<evidence type="ECO:0000313" key="1">
    <source>
        <dbReference type="EMBL" id="PQP97427.1"/>
    </source>
</evidence>
<protein>
    <submittedName>
        <fullName evidence="1">Uncharacterized protein</fullName>
    </submittedName>
</protein>
<dbReference type="InterPro" id="IPR036108">
    <property type="entry name" value="4pyrrol_syn_uPrphyn_synt_sf"/>
</dbReference>
<dbReference type="GO" id="GO:0004852">
    <property type="term" value="F:uroporphyrinogen-III synthase activity"/>
    <property type="evidence" value="ECO:0007669"/>
    <property type="project" value="InterPro"/>
</dbReference>
<dbReference type="AlphaFoldDB" id="A0A314Y0T8"/>
<reference evidence="1 2" key="1">
    <citation type="submission" date="2018-02" db="EMBL/GenBank/DDBJ databases">
        <title>Draft genome of wild Prunus yedoensis var. nudiflora.</title>
        <authorList>
            <person name="Baek S."/>
            <person name="Kim J.-H."/>
            <person name="Choi K."/>
            <person name="Kim G.-B."/>
            <person name="Cho A."/>
            <person name="Jang H."/>
            <person name="Shin C.-H."/>
            <person name="Yu H.-J."/>
            <person name="Mun J.-H."/>
        </authorList>
    </citation>
    <scope>NUCLEOTIDE SEQUENCE [LARGE SCALE GENOMIC DNA]</scope>
    <source>
        <strain evidence="2">cv. Jeju island</strain>
        <tissue evidence="1">Leaf</tissue>
    </source>
</reference>
<comment type="caution">
    <text evidence="1">The sequence shown here is derived from an EMBL/GenBank/DDBJ whole genome shotgun (WGS) entry which is preliminary data.</text>
</comment>